<keyword evidence="8 10" id="KW-0175">Coiled coil</keyword>
<evidence type="ECO:0000256" key="2">
    <source>
        <dbReference type="ARBA" id="ARBA00004286"/>
    </source>
</evidence>
<dbReference type="GO" id="GO:0003697">
    <property type="term" value="F:single-stranded DNA binding"/>
    <property type="evidence" value="ECO:0007669"/>
    <property type="project" value="TreeGrafter"/>
</dbReference>
<feature type="region of interest" description="Disordered" evidence="11">
    <location>
        <begin position="1"/>
        <end position="70"/>
    </location>
</feature>
<feature type="coiled-coil region" evidence="10">
    <location>
        <begin position="809"/>
        <end position="846"/>
    </location>
</feature>
<evidence type="ECO:0000259" key="12">
    <source>
        <dbReference type="Pfam" id="PF02463"/>
    </source>
</evidence>
<dbReference type="FunFam" id="3.40.50.300:FF:001301">
    <property type="entry name" value="Structural maintenance of chromosomes 5"/>
    <property type="match status" value="1"/>
</dbReference>
<evidence type="ECO:0000256" key="3">
    <source>
        <dbReference type="ARBA" id="ARBA00010171"/>
    </source>
</evidence>
<keyword evidence="7" id="KW-0067">ATP-binding</keyword>
<evidence type="ECO:0000313" key="13">
    <source>
        <dbReference type="EMBL" id="TDZ29894.1"/>
    </source>
</evidence>
<evidence type="ECO:0000313" key="14">
    <source>
        <dbReference type="Proteomes" id="UP000295083"/>
    </source>
</evidence>
<evidence type="ECO:0000256" key="4">
    <source>
        <dbReference type="ARBA" id="ARBA00018687"/>
    </source>
</evidence>
<dbReference type="Gene3D" id="3.40.50.300">
    <property type="entry name" value="P-loop containing nucleotide triphosphate hydrolases"/>
    <property type="match status" value="2"/>
</dbReference>
<proteinExistence type="inferred from homology"/>
<evidence type="ECO:0000256" key="8">
    <source>
        <dbReference type="ARBA" id="ARBA00023054"/>
    </source>
</evidence>
<dbReference type="PANTHER" id="PTHR45916">
    <property type="entry name" value="STRUCTURAL MAINTENANCE OF CHROMOSOMES PROTEIN 5"/>
    <property type="match status" value="1"/>
</dbReference>
<dbReference type="PANTHER" id="PTHR45916:SF1">
    <property type="entry name" value="STRUCTURAL MAINTENANCE OF CHROMOSOMES PROTEIN 5"/>
    <property type="match status" value="1"/>
</dbReference>
<keyword evidence="14" id="KW-1185">Reference proteome</keyword>
<evidence type="ECO:0000256" key="7">
    <source>
        <dbReference type="ARBA" id="ARBA00022840"/>
    </source>
</evidence>
<protein>
    <recommendedName>
        <fullName evidence="4">Structural maintenance of chromosomes protein 5</fullName>
    </recommendedName>
</protein>
<reference evidence="13 14" key="1">
    <citation type="submission" date="2018-11" db="EMBL/GenBank/DDBJ databases">
        <title>Genome sequence and assembly of Colletotrichum spinosum.</title>
        <authorList>
            <person name="Gan P."/>
            <person name="Shirasu K."/>
        </authorList>
    </citation>
    <scope>NUCLEOTIDE SEQUENCE [LARGE SCALE GENOMIC DNA]</scope>
    <source>
        <strain evidence="13 14">CBS 515.97</strain>
    </source>
</reference>
<evidence type="ECO:0000256" key="5">
    <source>
        <dbReference type="ARBA" id="ARBA00022454"/>
    </source>
</evidence>
<evidence type="ECO:0000256" key="11">
    <source>
        <dbReference type="SAM" id="MobiDB-lite"/>
    </source>
</evidence>
<dbReference type="InterPro" id="IPR003395">
    <property type="entry name" value="RecF/RecN/SMC_N"/>
</dbReference>
<sequence>MASNPSSRRRRRVVEDESDPDSDGLGGVGESKRRRLEQQIDEAVLTADSPTSTRTKGVNGVKTHPDDEGFQPGAIRRVKVKNFVTYEMAEFFPGPNLNMVIGPNGTGKSSLVCAICLGLGFSPKHLGRAGNVKEFVKHGKASAIIEIELQRRPRDRDHHVIRVQIDRERNSLKWWLNGADTTHKTIQTLMRDLKIQVDNLCQFLPQDRVVEFASATPVDLLHETLRAAAPLEMLDWQSSLQALHKEHKEHLRGSENSAEQLKSLEERQADMQNDVDRLREQEEARQRVKDLGDARHVADYLEARSLYRDKRAEEKLAVKTLKKLENEAAPSLQAVNRKQEYHEQLSAAVHVRKEAIRRAEAAGDTLLTAIEEADEQVKATEARITTTRKGYDTKRQELGKIRSKIGALENQAKNKPPEFSPQEHNTQIREKEHSLREIETDFRQLDAKIRDIKDQGQTKSQMRNRLNVELENLNSQEGQLLNFIQKKWPDVAKGWAWLQENSDKFEHEVFGPPAICCSSQFLQCFYDRIIQDGVINSWAAGRQLYRVSRRRDLGPQAVSTMTRGISKGSFWTDQPVDESEKAEIRRQLNEVEAEFQALKEQNTVAKEQMAQLHERRKEIHEDLKMLKERKNELQKAYNAWQGIPIKLEAEKKALEQKRIEVEEAKGAIQELGFGADRAYLNKAKATLQHHAALAAIREAQESLLEAQIREIEAKSDVQGLKVRNNDLMQQLEVERQHIAALGEESQQLRQRAEAAQGKVATLFHDNPNPERRELLEQLAKGKTLEDIDNEVAAEEGKIELIHVSNPGALREFEKRAREIEKLRQRMETSTNKLEDLDNQIQDIHARWEPKLDELISKINDAFSYNFEQINCAGEVRVHKDDDFDNWALDIMVKFRENETLQQLNQHRQSGGERAVSTIFYLMALQSMAQSPFRVVDEINQGMDPRNERMVHERMVEIACREHTSQYFLITPKLLTGLRYDPRMRILCIASGTHMPQDGSKLDFNRCLQIHKRVAAGV</sequence>
<comment type="caution">
    <text evidence="13">The sequence shown here is derived from an EMBL/GenBank/DDBJ whole genome shotgun (WGS) entry which is preliminary data.</text>
</comment>
<keyword evidence="9" id="KW-0539">Nucleus</keyword>
<organism evidence="13 14">
    <name type="scientific">Colletotrichum spinosum</name>
    <dbReference type="NCBI Taxonomy" id="1347390"/>
    <lineage>
        <taxon>Eukaryota</taxon>
        <taxon>Fungi</taxon>
        <taxon>Dikarya</taxon>
        <taxon>Ascomycota</taxon>
        <taxon>Pezizomycotina</taxon>
        <taxon>Sordariomycetes</taxon>
        <taxon>Hypocreomycetidae</taxon>
        <taxon>Glomerellales</taxon>
        <taxon>Glomerellaceae</taxon>
        <taxon>Colletotrichum</taxon>
        <taxon>Colletotrichum orbiculare species complex</taxon>
    </lineage>
</organism>
<dbReference type="AlphaFoldDB" id="A0A4R8Q322"/>
<keyword evidence="5" id="KW-0158">Chromosome</keyword>
<dbReference type="InterPro" id="IPR027417">
    <property type="entry name" value="P-loop_NTPase"/>
</dbReference>
<comment type="similarity">
    <text evidence="3">Belongs to the SMC family. SMC5 subfamily.</text>
</comment>
<name>A0A4R8Q322_9PEZI</name>
<evidence type="ECO:0000256" key="9">
    <source>
        <dbReference type="ARBA" id="ARBA00023242"/>
    </source>
</evidence>
<evidence type="ECO:0000256" key="6">
    <source>
        <dbReference type="ARBA" id="ARBA00022741"/>
    </source>
</evidence>
<gene>
    <name evidence="13" type="primary">smc5</name>
    <name evidence="13" type="ORF">C8035_v003742</name>
</gene>
<comment type="subcellular location">
    <subcellularLocation>
        <location evidence="2">Chromosome</location>
    </subcellularLocation>
    <subcellularLocation>
        <location evidence="1">Nucleus</location>
    </subcellularLocation>
</comment>
<dbReference type="GO" id="GO:0000724">
    <property type="term" value="P:double-strand break repair via homologous recombination"/>
    <property type="evidence" value="ECO:0007669"/>
    <property type="project" value="TreeGrafter"/>
</dbReference>
<evidence type="ECO:0000256" key="10">
    <source>
        <dbReference type="SAM" id="Coils"/>
    </source>
</evidence>
<dbReference type="GO" id="GO:0030915">
    <property type="term" value="C:Smc5-Smc6 complex"/>
    <property type="evidence" value="ECO:0007669"/>
    <property type="project" value="UniProtKB-ARBA"/>
</dbReference>
<feature type="coiled-coil region" evidence="10">
    <location>
        <begin position="724"/>
        <end position="758"/>
    </location>
</feature>
<dbReference type="EMBL" id="QAPG01000163">
    <property type="protein sequence ID" value="TDZ29894.1"/>
    <property type="molecule type" value="Genomic_DNA"/>
</dbReference>
<keyword evidence="6" id="KW-0547">Nucleotide-binding</keyword>
<dbReference type="SUPFAM" id="SSF52540">
    <property type="entry name" value="P-loop containing nucleoside triphosphate hydrolases"/>
    <property type="match status" value="2"/>
</dbReference>
<feature type="domain" description="RecF/RecN/SMC N-terminal" evidence="12">
    <location>
        <begin position="75"/>
        <end position="970"/>
    </location>
</feature>
<evidence type="ECO:0000256" key="1">
    <source>
        <dbReference type="ARBA" id="ARBA00004123"/>
    </source>
</evidence>
<feature type="coiled-coil region" evidence="10">
    <location>
        <begin position="581"/>
        <end position="667"/>
    </location>
</feature>
<feature type="coiled-coil region" evidence="10">
    <location>
        <begin position="254"/>
        <end position="327"/>
    </location>
</feature>
<dbReference type="Pfam" id="PF02463">
    <property type="entry name" value="SMC_N"/>
    <property type="match status" value="1"/>
</dbReference>
<accession>A0A4R8Q322</accession>
<dbReference type="GO" id="GO:0005524">
    <property type="term" value="F:ATP binding"/>
    <property type="evidence" value="ECO:0007669"/>
    <property type="project" value="UniProtKB-KW"/>
</dbReference>
<feature type="coiled-coil region" evidence="10">
    <location>
        <begin position="391"/>
        <end position="455"/>
    </location>
</feature>
<dbReference type="GO" id="GO:0005634">
    <property type="term" value="C:nucleus"/>
    <property type="evidence" value="ECO:0007669"/>
    <property type="project" value="UniProtKB-SubCell"/>
</dbReference>
<dbReference type="Proteomes" id="UP000295083">
    <property type="component" value="Unassembled WGS sequence"/>
</dbReference>